<sequence>MSLPSSGDVSPTTITSPIATWRRSSLPISESPSMGLHRTSKIRRRAVAGFLVCLVLFLWVTSSSYRARRSQGIMSWRTAIQQAAAKHTGMAAAAAGSSSSSDGKQPKLIKLSMMYGESNEHYERALETQKKHSERWGHELRVLRENISAGFWNRPTYMLSTIITELSKPHDERVEWVM</sequence>
<evidence type="ECO:0000313" key="2">
    <source>
        <dbReference type="Proteomes" id="UP001148737"/>
    </source>
</evidence>
<name>A0ACC1QUR8_9HYPO</name>
<comment type="caution">
    <text evidence="1">The sequence shown here is derived from an EMBL/GenBank/DDBJ whole genome shotgun (WGS) entry which is preliminary data.</text>
</comment>
<gene>
    <name evidence="1" type="ORF">NLG97_g5044</name>
</gene>
<dbReference type="Proteomes" id="UP001148737">
    <property type="component" value="Unassembled WGS sequence"/>
</dbReference>
<keyword evidence="2" id="KW-1185">Reference proteome</keyword>
<protein>
    <submittedName>
        <fullName evidence="1">Uncharacterized protein</fullName>
    </submittedName>
</protein>
<organism evidence="1 2">
    <name type="scientific">Lecanicillium saksenae</name>
    <dbReference type="NCBI Taxonomy" id="468837"/>
    <lineage>
        <taxon>Eukaryota</taxon>
        <taxon>Fungi</taxon>
        <taxon>Dikarya</taxon>
        <taxon>Ascomycota</taxon>
        <taxon>Pezizomycotina</taxon>
        <taxon>Sordariomycetes</taxon>
        <taxon>Hypocreomycetidae</taxon>
        <taxon>Hypocreales</taxon>
        <taxon>Cordycipitaceae</taxon>
        <taxon>Lecanicillium</taxon>
    </lineage>
</organism>
<proteinExistence type="predicted"/>
<evidence type="ECO:0000313" key="1">
    <source>
        <dbReference type="EMBL" id="KAJ3492942.1"/>
    </source>
</evidence>
<reference evidence="1" key="1">
    <citation type="submission" date="2022-07" db="EMBL/GenBank/DDBJ databases">
        <title>Genome Sequence of Lecanicillium saksenae.</title>
        <authorList>
            <person name="Buettner E."/>
        </authorList>
    </citation>
    <scope>NUCLEOTIDE SEQUENCE</scope>
    <source>
        <strain evidence="1">VT-O1</strain>
    </source>
</reference>
<dbReference type="EMBL" id="JANAKD010000542">
    <property type="protein sequence ID" value="KAJ3492942.1"/>
    <property type="molecule type" value="Genomic_DNA"/>
</dbReference>
<accession>A0ACC1QUR8</accession>